<feature type="transmembrane region" description="Helical" evidence="1">
    <location>
        <begin position="49"/>
        <end position="71"/>
    </location>
</feature>
<dbReference type="EMBL" id="LT158599">
    <property type="protein sequence ID" value="CVK32816.1"/>
    <property type="molecule type" value="Genomic_DNA"/>
</dbReference>
<keyword evidence="1" id="KW-0472">Membrane</keyword>
<name>A0A0X3BKX2_9EURY</name>
<gene>
    <name evidence="3" type="ORF">MMAB1_1603</name>
</gene>
<feature type="transmembrane region" description="Helical" evidence="1">
    <location>
        <begin position="6"/>
        <end position="21"/>
    </location>
</feature>
<dbReference type="InterPro" id="IPR012429">
    <property type="entry name" value="HGSNAT_cat"/>
</dbReference>
<evidence type="ECO:0000259" key="2">
    <source>
        <dbReference type="Pfam" id="PF07786"/>
    </source>
</evidence>
<keyword evidence="1" id="KW-0812">Transmembrane</keyword>
<evidence type="ECO:0000313" key="4">
    <source>
        <dbReference type="Proteomes" id="UP000069850"/>
    </source>
</evidence>
<accession>A0A0X3BKX2</accession>
<sequence>MPLLPWFGLVLIGMSCGYLFYPGGERGFSFRAAEPTFARPFSILGRHSLLIYFLHQPLIILLIAVLAPGVMPGVW</sequence>
<feature type="domain" description="Heparan-alpha-glucosaminide N-acetyltransferase catalytic" evidence="2">
    <location>
        <begin position="1"/>
        <end position="57"/>
    </location>
</feature>
<dbReference type="Pfam" id="PF07786">
    <property type="entry name" value="HGSNAT_cat"/>
    <property type="match status" value="1"/>
</dbReference>
<protein>
    <recommendedName>
        <fullName evidence="2">Heparan-alpha-glucosaminide N-acetyltransferase catalytic domain-containing protein</fullName>
    </recommendedName>
</protein>
<keyword evidence="1" id="KW-1133">Transmembrane helix</keyword>
<proteinExistence type="predicted"/>
<evidence type="ECO:0000313" key="3">
    <source>
        <dbReference type="EMBL" id="CVK32816.1"/>
    </source>
</evidence>
<organism evidence="3 4">
    <name type="scientific">Methanoculleus bourgensis</name>
    <dbReference type="NCBI Taxonomy" id="83986"/>
    <lineage>
        <taxon>Archaea</taxon>
        <taxon>Methanobacteriati</taxon>
        <taxon>Methanobacteriota</taxon>
        <taxon>Stenosarchaea group</taxon>
        <taxon>Methanomicrobia</taxon>
        <taxon>Methanomicrobiales</taxon>
        <taxon>Methanomicrobiaceae</taxon>
        <taxon>Methanoculleus</taxon>
    </lineage>
</organism>
<dbReference type="Proteomes" id="UP000069850">
    <property type="component" value="Chromosome 1"/>
</dbReference>
<evidence type="ECO:0000256" key="1">
    <source>
        <dbReference type="SAM" id="Phobius"/>
    </source>
</evidence>
<dbReference type="KEGG" id="mema:MMAB1_1603"/>
<reference evidence="3 4" key="1">
    <citation type="submission" date="2016-01" db="EMBL/GenBank/DDBJ databases">
        <authorList>
            <person name="Manzoor S."/>
        </authorList>
    </citation>
    <scope>NUCLEOTIDE SEQUENCE [LARGE SCALE GENOMIC DNA]</scope>
    <source>
        <strain evidence="3">Methanoculleus sp MAB1</strain>
    </source>
</reference>
<dbReference type="AlphaFoldDB" id="A0A0X3BKX2"/>